<dbReference type="OrthoDB" id="3473305at2759"/>
<evidence type="ECO:0000313" key="3">
    <source>
        <dbReference type="EMBL" id="PNY20563.1"/>
    </source>
</evidence>
<dbReference type="Pfam" id="PF20150">
    <property type="entry name" value="2EXR"/>
    <property type="match status" value="1"/>
</dbReference>
<feature type="compositionally biased region" description="Low complexity" evidence="1">
    <location>
        <begin position="16"/>
        <end position="28"/>
    </location>
</feature>
<feature type="compositionally biased region" description="Basic and acidic residues" evidence="1">
    <location>
        <begin position="334"/>
        <end position="350"/>
    </location>
</feature>
<reference evidence="3 4" key="1">
    <citation type="submission" date="2017-08" db="EMBL/GenBank/DDBJ databases">
        <title>Harnessing the power of phylogenomics to disentangle the directionality and signatures of interkingdom host jumping in the parasitic fungal genus Tolypocladium.</title>
        <authorList>
            <person name="Quandt C.A."/>
            <person name="Patterson W."/>
            <person name="Spatafora J.W."/>
        </authorList>
    </citation>
    <scope>NUCLEOTIDE SEQUENCE [LARGE SCALE GENOMIC DNA]</scope>
    <source>
        <strain evidence="3 4">CBS 113982</strain>
    </source>
</reference>
<dbReference type="EMBL" id="NRSZ01001267">
    <property type="protein sequence ID" value="PNY20563.1"/>
    <property type="molecule type" value="Genomic_DNA"/>
</dbReference>
<dbReference type="InterPro" id="IPR045518">
    <property type="entry name" value="2EXR"/>
</dbReference>
<proteinExistence type="predicted"/>
<evidence type="ECO:0000313" key="4">
    <source>
        <dbReference type="Proteomes" id="UP000236621"/>
    </source>
</evidence>
<feature type="region of interest" description="Disordered" evidence="1">
    <location>
        <begin position="321"/>
        <end position="350"/>
    </location>
</feature>
<feature type="domain" description="2EXR" evidence="2">
    <location>
        <begin position="40"/>
        <end position="109"/>
    </location>
</feature>
<dbReference type="Proteomes" id="UP000236621">
    <property type="component" value="Unassembled WGS sequence"/>
</dbReference>
<sequence>MASTGTSGSLPSTDQTTRTTTTTTTTTTGQSCARSSRLSKFTLLPAELRLKIWACAVEPRVIILDDLVQTTRSYPMPPVTQLNAEARSESRQGYEAAGRGSHLHFARDILVCDPNISDQKSNKPLEALAPRVRRLAFWDCFPDDGRVDGLYHYSAYLAACYPQESLGKVELDKVWFPNLKDLWIIKVGDVDRSWKVAMDRSMPYAARARKTARQFRYWVDDNVVEIAPLDLDEPETKVVLRQGRCGKVDCRELNRGRPKMVSKVMFMDGRYDERDAEAHGWKRIWPWSTAVEQGTERDSSENKMRWIMVERILTFSLRWEGSGEAEEASSTRRRVQDDAGGGRRRVATEP</sequence>
<protein>
    <recommendedName>
        <fullName evidence="2">2EXR domain-containing protein</fullName>
    </recommendedName>
</protein>
<feature type="compositionally biased region" description="Polar residues" evidence="1">
    <location>
        <begin position="1"/>
        <end position="15"/>
    </location>
</feature>
<keyword evidence="4" id="KW-1185">Reference proteome</keyword>
<feature type="region of interest" description="Disordered" evidence="1">
    <location>
        <begin position="1"/>
        <end position="30"/>
    </location>
</feature>
<comment type="caution">
    <text evidence="3">The sequence shown here is derived from an EMBL/GenBank/DDBJ whole genome shotgun (WGS) entry which is preliminary data.</text>
</comment>
<gene>
    <name evidence="3" type="ORF">TCAP_07365</name>
</gene>
<accession>A0A2K3PZ43</accession>
<name>A0A2K3PZ43_9HYPO</name>
<evidence type="ECO:0000259" key="2">
    <source>
        <dbReference type="Pfam" id="PF20150"/>
    </source>
</evidence>
<organism evidence="3 4">
    <name type="scientific">Tolypocladium capitatum</name>
    <dbReference type="NCBI Taxonomy" id="45235"/>
    <lineage>
        <taxon>Eukaryota</taxon>
        <taxon>Fungi</taxon>
        <taxon>Dikarya</taxon>
        <taxon>Ascomycota</taxon>
        <taxon>Pezizomycotina</taxon>
        <taxon>Sordariomycetes</taxon>
        <taxon>Hypocreomycetidae</taxon>
        <taxon>Hypocreales</taxon>
        <taxon>Ophiocordycipitaceae</taxon>
        <taxon>Tolypocladium</taxon>
    </lineage>
</organism>
<dbReference type="AlphaFoldDB" id="A0A2K3PZ43"/>
<evidence type="ECO:0000256" key="1">
    <source>
        <dbReference type="SAM" id="MobiDB-lite"/>
    </source>
</evidence>